<dbReference type="AlphaFoldDB" id="A0AAV8Q0Y1"/>
<evidence type="ECO:0000256" key="6">
    <source>
        <dbReference type="ARBA" id="ARBA00023163"/>
    </source>
</evidence>
<evidence type="ECO:0000259" key="11">
    <source>
        <dbReference type="PROSITE" id="PS50884"/>
    </source>
</evidence>
<keyword evidence="5 8" id="KW-0238">DNA-binding</keyword>
<keyword evidence="6 9" id="KW-0804">Transcription</keyword>
<keyword evidence="1 9" id="KW-0479">Metal-binding</keyword>
<comment type="caution">
    <text evidence="12">The sequence shown here is derived from an EMBL/GenBank/DDBJ whole genome shotgun (WGS) entry which is preliminary data.</text>
</comment>
<comment type="subcellular location">
    <subcellularLocation>
        <location evidence="8 9">Nucleus</location>
    </subcellularLocation>
</comment>
<name>A0AAV8Q0Y1_ENSVE</name>
<dbReference type="PANTHER" id="PTHR31992">
    <property type="entry name" value="DOF ZINC FINGER PROTEIN DOF1.4-RELATED"/>
    <property type="match status" value="1"/>
</dbReference>
<evidence type="ECO:0000256" key="5">
    <source>
        <dbReference type="ARBA" id="ARBA00023125"/>
    </source>
</evidence>
<organism evidence="12 13">
    <name type="scientific">Ensete ventricosum</name>
    <name type="common">Abyssinian banana</name>
    <name type="synonym">Musa ensete</name>
    <dbReference type="NCBI Taxonomy" id="4639"/>
    <lineage>
        <taxon>Eukaryota</taxon>
        <taxon>Viridiplantae</taxon>
        <taxon>Streptophyta</taxon>
        <taxon>Embryophyta</taxon>
        <taxon>Tracheophyta</taxon>
        <taxon>Spermatophyta</taxon>
        <taxon>Magnoliopsida</taxon>
        <taxon>Liliopsida</taxon>
        <taxon>Zingiberales</taxon>
        <taxon>Musaceae</taxon>
        <taxon>Ensete</taxon>
    </lineage>
</organism>
<evidence type="ECO:0000313" key="12">
    <source>
        <dbReference type="EMBL" id="KAJ8466807.1"/>
    </source>
</evidence>
<feature type="region of interest" description="Disordered" evidence="10">
    <location>
        <begin position="107"/>
        <end position="136"/>
    </location>
</feature>
<feature type="compositionally biased region" description="Low complexity" evidence="10">
    <location>
        <begin position="117"/>
        <end position="129"/>
    </location>
</feature>
<evidence type="ECO:0000256" key="3">
    <source>
        <dbReference type="ARBA" id="ARBA00022833"/>
    </source>
</evidence>
<dbReference type="GO" id="GO:0005634">
    <property type="term" value="C:nucleus"/>
    <property type="evidence" value="ECO:0007669"/>
    <property type="project" value="UniProtKB-SubCell"/>
</dbReference>
<sequence>MGLPAAAEFVLNFSSSIRRMGSQQKLSKRSVPGEAIHCAMAGHGLTQQQQERRLRPHPERALKCPRCASTNTKFCYYNNYSLSQPRYFCKGCRRYWTLGGSLRNVPVGGGCRKNKRSSSSSSSSPSSYSKKAQELDLTSTRSDPLIFTLIPPPLSYDPSDLTFRLQKQPHMVQFGLGDNTHNLNPALSAPAPTNGFHDTLGHGFVDITRPSGLNHLYHGYGVNGRLEMATGVGGEKGGGLSFEGGLGGATTGQGSCKAMDGGDNKAFITGLSWQEGSMDSARDCWNGVVGSSLHGLINSSLL</sequence>
<proteinExistence type="predicted"/>
<reference evidence="12 13" key="1">
    <citation type="submission" date="2022-12" db="EMBL/GenBank/DDBJ databases">
        <title>Chromosome-scale assembly of the Ensete ventricosum genome.</title>
        <authorList>
            <person name="Dussert Y."/>
            <person name="Stocks J."/>
            <person name="Wendawek A."/>
            <person name="Woldeyes F."/>
            <person name="Nichols R.A."/>
            <person name="Borrell J.S."/>
        </authorList>
    </citation>
    <scope>NUCLEOTIDE SEQUENCE [LARGE SCALE GENOMIC DNA]</scope>
    <source>
        <strain evidence="13">cv. Maze</strain>
        <tissue evidence="12">Seeds</tissue>
    </source>
</reference>
<evidence type="ECO:0000256" key="2">
    <source>
        <dbReference type="ARBA" id="ARBA00022771"/>
    </source>
</evidence>
<dbReference type="PROSITE" id="PS01361">
    <property type="entry name" value="ZF_DOF_1"/>
    <property type="match status" value="1"/>
</dbReference>
<dbReference type="Pfam" id="PF02701">
    <property type="entry name" value="Zn_ribbon_Dof"/>
    <property type="match status" value="1"/>
</dbReference>
<comment type="function">
    <text evidence="9">Transcription factor that binds specifically to a 5'-AA[AG]G-3' consensus core sequence.</text>
</comment>
<evidence type="ECO:0000256" key="4">
    <source>
        <dbReference type="ARBA" id="ARBA00023015"/>
    </source>
</evidence>
<dbReference type="InterPro" id="IPR003851">
    <property type="entry name" value="Znf_Dof"/>
</dbReference>
<evidence type="ECO:0000313" key="13">
    <source>
        <dbReference type="Proteomes" id="UP001222027"/>
    </source>
</evidence>
<keyword evidence="3 9" id="KW-0862">Zinc</keyword>
<dbReference type="PANTHER" id="PTHR31992:SF334">
    <property type="entry name" value="DOF ZINC FINGER PROTEIN"/>
    <property type="match status" value="1"/>
</dbReference>
<evidence type="ECO:0000256" key="1">
    <source>
        <dbReference type="ARBA" id="ARBA00022723"/>
    </source>
</evidence>
<dbReference type="PROSITE" id="PS50884">
    <property type="entry name" value="ZF_DOF_2"/>
    <property type="match status" value="1"/>
</dbReference>
<dbReference type="GO" id="GO:0008270">
    <property type="term" value="F:zinc ion binding"/>
    <property type="evidence" value="ECO:0007669"/>
    <property type="project" value="UniProtKB-KW"/>
</dbReference>
<feature type="domain" description="Dof-type" evidence="11">
    <location>
        <begin position="62"/>
        <end position="116"/>
    </location>
</feature>
<dbReference type="GO" id="GO:0003700">
    <property type="term" value="F:DNA-binding transcription factor activity"/>
    <property type="evidence" value="ECO:0007669"/>
    <property type="project" value="UniProtKB-UniRule"/>
</dbReference>
<accession>A0AAV8Q0Y1</accession>
<gene>
    <name evidence="12" type="ORF">OPV22_029359</name>
</gene>
<keyword evidence="7 8" id="KW-0539">Nucleus</keyword>
<dbReference type="InterPro" id="IPR045174">
    <property type="entry name" value="Dof"/>
</dbReference>
<protein>
    <recommendedName>
        <fullName evidence="9">Dof zinc finger protein</fullName>
    </recommendedName>
</protein>
<keyword evidence="13" id="KW-1185">Reference proteome</keyword>
<dbReference type="EMBL" id="JAQQAF010000008">
    <property type="protein sequence ID" value="KAJ8466807.1"/>
    <property type="molecule type" value="Genomic_DNA"/>
</dbReference>
<keyword evidence="2 8" id="KW-0863">Zinc-finger</keyword>
<evidence type="ECO:0000256" key="9">
    <source>
        <dbReference type="RuleBase" id="RU369094"/>
    </source>
</evidence>
<keyword evidence="4 9" id="KW-0805">Transcription regulation</keyword>
<evidence type="ECO:0000256" key="7">
    <source>
        <dbReference type="ARBA" id="ARBA00023242"/>
    </source>
</evidence>
<evidence type="ECO:0000256" key="8">
    <source>
        <dbReference type="PROSITE-ProRule" id="PRU00071"/>
    </source>
</evidence>
<evidence type="ECO:0000256" key="10">
    <source>
        <dbReference type="SAM" id="MobiDB-lite"/>
    </source>
</evidence>
<dbReference type="GO" id="GO:0003677">
    <property type="term" value="F:DNA binding"/>
    <property type="evidence" value="ECO:0007669"/>
    <property type="project" value="UniProtKB-UniRule"/>
</dbReference>
<dbReference type="Proteomes" id="UP001222027">
    <property type="component" value="Unassembled WGS sequence"/>
</dbReference>